<reference evidence="3" key="1">
    <citation type="journal article" date="2019" name="Int. J. Syst. Evol. Microbiol.">
        <title>The Global Catalogue of Microorganisms (GCM) 10K type strain sequencing project: providing services to taxonomists for standard genome sequencing and annotation.</title>
        <authorList>
            <consortium name="The Broad Institute Genomics Platform"/>
            <consortium name="The Broad Institute Genome Sequencing Center for Infectious Disease"/>
            <person name="Wu L."/>
            <person name="Ma J."/>
        </authorList>
    </citation>
    <scope>NUCLEOTIDE SEQUENCE [LARGE SCALE GENOMIC DNA]</scope>
    <source>
        <strain evidence="3">KCTC 42662</strain>
    </source>
</reference>
<accession>A0ABW5KKJ6</accession>
<keyword evidence="2" id="KW-0328">Glycosyltransferase</keyword>
<feature type="domain" description="Polysaccharide pyruvyl transferase" evidence="1">
    <location>
        <begin position="13"/>
        <end position="302"/>
    </location>
</feature>
<name>A0ABW5KKJ6_9SPHI</name>
<evidence type="ECO:0000259" key="1">
    <source>
        <dbReference type="Pfam" id="PF04230"/>
    </source>
</evidence>
<gene>
    <name evidence="2" type="ORF">ACFSR5_17565</name>
</gene>
<dbReference type="InterPro" id="IPR007345">
    <property type="entry name" value="Polysacch_pyruvyl_Trfase"/>
</dbReference>
<dbReference type="EMBL" id="JBHULR010000015">
    <property type="protein sequence ID" value="MFD2549461.1"/>
    <property type="molecule type" value="Genomic_DNA"/>
</dbReference>
<evidence type="ECO:0000313" key="3">
    <source>
        <dbReference type="Proteomes" id="UP001597545"/>
    </source>
</evidence>
<proteinExistence type="predicted"/>
<protein>
    <submittedName>
        <fullName evidence="2">Polysaccharide pyruvyl transferase family protein</fullName>
        <ecNumber evidence="2">2.4.-.-</ecNumber>
    </submittedName>
</protein>
<dbReference type="RefSeq" id="WP_380905778.1">
    <property type="nucleotide sequence ID" value="NZ_JBHUEG010000012.1"/>
</dbReference>
<comment type="caution">
    <text evidence="2">The sequence shown here is derived from an EMBL/GenBank/DDBJ whole genome shotgun (WGS) entry which is preliminary data.</text>
</comment>
<dbReference type="EC" id="2.4.-.-" evidence="2"/>
<keyword evidence="2" id="KW-0808">Transferase</keyword>
<dbReference type="GO" id="GO:0016757">
    <property type="term" value="F:glycosyltransferase activity"/>
    <property type="evidence" value="ECO:0007669"/>
    <property type="project" value="UniProtKB-KW"/>
</dbReference>
<organism evidence="2 3">
    <name type="scientific">Sphingobacterium suaedae</name>
    <dbReference type="NCBI Taxonomy" id="1686402"/>
    <lineage>
        <taxon>Bacteria</taxon>
        <taxon>Pseudomonadati</taxon>
        <taxon>Bacteroidota</taxon>
        <taxon>Sphingobacteriia</taxon>
        <taxon>Sphingobacteriales</taxon>
        <taxon>Sphingobacteriaceae</taxon>
        <taxon>Sphingobacterium</taxon>
    </lineage>
</organism>
<dbReference type="Proteomes" id="UP001597545">
    <property type="component" value="Unassembled WGS sequence"/>
</dbReference>
<dbReference type="Pfam" id="PF04230">
    <property type="entry name" value="PS_pyruv_trans"/>
    <property type="match status" value="1"/>
</dbReference>
<keyword evidence="3" id="KW-1185">Reference proteome</keyword>
<sequence length="361" mass="41980">MKIGIVTFHNVYNYGGMLQAFALCHFLQETYSACYCIDYRQDALTKKYRHRLWDKEKSVKQNTKHFIAYYLLRKNYEKEKKFNAFLSRHIPQTKAVSSLEAFQDVTKDFDILISGSDQLWNPQFTGGQLDPVYFLETNTKVRKYAYASSAGARIFNPSEIRQIQQYLQGYHSVAVREDFLKQQLLPVRRDVEVVLDPTLLLDSVKWLSLRQHIGGLPPRFVLLYTFDNDAKTIAIAKRVSQQLRIPIVSLFRVKTKLEIEYTRDNLGPQEFLDLLDKCSFVVTNSFHGTAFSINFQKDFFSVYKTSNPHRVLNLVGQLGLSERVLKSSEELPEPSGWKIDYAEPMQALHVQRTKAKEFLTF</sequence>
<evidence type="ECO:0000313" key="2">
    <source>
        <dbReference type="EMBL" id="MFD2549461.1"/>
    </source>
</evidence>